<dbReference type="InterPro" id="IPR017972">
    <property type="entry name" value="Cyt_P450_CS"/>
</dbReference>
<keyword evidence="3 8" id="KW-0349">Heme</keyword>
<dbReference type="Gene3D" id="1.10.630.10">
    <property type="entry name" value="Cytochrome P450"/>
    <property type="match status" value="1"/>
</dbReference>
<evidence type="ECO:0000256" key="4">
    <source>
        <dbReference type="ARBA" id="ARBA00022723"/>
    </source>
</evidence>
<keyword evidence="5 9" id="KW-0560">Oxidoreductase</keyword>
<evidence type="ECO:0000256" key="5">
    <source>
        <dbReference type="ARBA" id="ARBA00023002"/>
    </source>
</evidence>
<dbReference type="GO" id="GO:0005506">
    <property type="term" value="F:iron ion binding"/>
    <property type="evidence" value="ECO:0007669"/>
    <property type="project" value="InterPro"/>
</dbReference>
<dbReference type="PANTHER" id="PTHR24305">
    <property type="entry name" value="CYTOCHROME P450"/>
    <property type="match status" value="1"/>
</dbReference>
<accession>A0A5B8ZRC1</accession>
<dbReference type="PRINTS" id="PR00385">
    <property type="entry name" value="P450"/>
</dbReference>
<evidence type="ECO:0000256" key="3">
    <source>
        <dbReference type="ARBA" id="ARBA00022617"/>
    </source>
</evidence>
<feature type="transmembrane region" description="Helical" evidence="10">
    <location>
        <begin position="6"/>
        <end position="27"/>
    </location>
</feature>
<evidence type="ECO:0000256" key="8">
    <source>
        <dbReference type="PIRSR" id="PIRSR602401-1"/>
    </source>
</evidence>
<evidence type="ECO:0000256" key="7">
    <source>
        <dbReference type="ARBA" id="ARBA00023033"/>
    </source>
</evidence>
<evidence type="ECO:0000256" key="1">
    <source>
        <dbReference type="ARBA" id="ARBA00001971"/>
    </source>
</evidence>
<dbReference type="SUPFAM" id="SSF48264">
    <property type="entry name" value="Cytochrome P450"/>
    <property type="match status" value="1"/>
</dbReference>
<protein>
    <submittedName>
        <fullName evidence="11">TRI23</fullName>
    </submittedName>
</protein>
<keyword evidence="6 8" id="KW-0408">Iron</keyword>
<dbReference type="GO" id="GO:0016705">
    <property type="term" value="F:oxidoreductase activity, acting on paired donors, with incorporation or reduction of molecular oxygen"/>
    <property type="evidence" value="ECO:0007669"/>
    <property type="project" value="InterPro"/>
</dbReference>
<organism evidence="11">
    <name type="scientific">Trichoderma protrudens</name>
    <dbReference type="NCBI Taxonomy" id="490624"/>
    <lineage>
        <taxon>Eukaryota</taxon>
        <taxon>Fungi</taxon>
        <taxon>Dikarya</taxon>
        <taxon>Ascomycota</taxon>
        <taxon>Pezizomycotina</taxon>
        <taxon>Sordariomycetes</taxon>
        <taxon>Hypocreomycetidae</taxon>
        <taxon>Hypocreales</taxon>
        <taxon>Hypocreaceae</taxon>
        <taxon>Trichoderma</taxon>
    </lineage>
</organism>
<reference evidence="11" key="1">
    <citation type="journal article" date="2019" name="Appl. Microbiol. Biotechnol.">
        <title>A cytochrome P450 monooxygenase gene required for biosynthesis of the trichothecene toxin harzianum A in Trichoderma.</title>
        <authorList>
            <person name="Cardoza R.E."/>
            <person name="McCormick S.P."/>
            <person name="Lindo L."/>
            <person name="Kim H.S."/>
            <person name="Olivera E.R."/>
            <person name="Nelson D.R."/>
            <person name="Proctor R.H."/>
            <person name="Gutierrez S."/>
        </authorList>
    </citation>
    <scope>NUCLEOTIDE SEQUENCE</scope>
    <source>
        <strain evidence="11">CBS 121320</strain>
    </source>
</reference>
<dbReference type="Pfam" id="PF00067">
    <property type="entry name" value="p450"/>
    <property type="match status" value="1"/>
</dbReference>
<dbReference type="PRINTS" id="PR00463">
    <property type="entry name" value="EP450I"/>
</dbReference>
<sequence>MLEALIPLVTWQVVAVFLLGYPIWLAFYRLTFHPLARFPGPKLAAISRVYEFYYDIILDGQYTFQLDRLHKKYGPIIRISPYELHINDPSFFNQVYCYNGRWDKSDFTVNGFSEPGATIFTANHHIHRARRAVLNPYFSKARVAAHQDVIRKYVTKLCGRLSGSADSKKITNVGAAITAAARDISNDYILGKHHNALDSEHFETDVALGFAEQSNGVAWRVGKFAPWFIRMFKAIPLEFVAKFTNDIMKRFIGVYLQTMRDTRDIMDTANSSKKDPNASRTLINNILESELPPSDKTFERVFVDTFTVAAAGFETTGNVLRLILFHTYTKPEILEKLRAELNTAGVDSPTNLDLKVLEQLPYLTAVIEEGLRLSPGIATRMGRIAPDRDVFYKEWRIPAGTPFGMTQILMHTDENLYPNPQSFDPERWIDLQLRKKAEKAYAPFSRGTRMCLGAHLAWGNMYMILVALVQNFDFQFHNATAEDFSCTIDSYTIGTKGNGMMEATVKNCAR</sequence>
<dbReference type="PANTHER" id="PTHR24305:SF157">
    <property type="entry name" value="N-ACETYLTRYPTOPHAN 6-HYDROXYLASE IVOC-RELATED"/>
    <property type="match status" value="1"/>
</dbReference>
<dbReference type="InterPro" id="IPR002401">
    <property type="entry name" value="Cyt_P450_E_grp-I"/>
</dbReference>
<keyword evidence="4 8" id="KW-0479">Metal-binding</keyword>
<name>A0A5B8ZRC1_9HYPO</name>
<proteinExistence type="inferred from homology"/>
<feature type="binding site" description="axial binding residue" evidence="8">
    <location>
        <position position="451"/>
    </location>
    <ligand>
        <name>heme</name>
        <dbReference type="ChEBI" id="CHEBI:30413"/>
    </ligand>
    <ligandPart>
        <name>Fe</name>
        <dbReference type="ChEBI" id="CHEBI:18248"/>
    </ligandPart>
</feature>
<dbReference type="InterPro" id="IPR001128">
    <property type="entry name" value="Cyt_P450"/>
</dbReference>
<dbReference type="GO" id="GO:0020037">
    <property type="term" value="F:heme binding"/>
    <property type="evidence" value="ECO:0007669"/>
    <property type="project" value="InterPro"/>
</dbReference>
<dbReference type="AlphaFoldDB" id="A0A5B8ZRC1"/>
<keyword evidence="10" id="KW-0812">Transmembrane</keyword>
<comment type="cofactor">
    <cofactor evidence="1 8">
        <name>heme</name>
        <dbReference type="ChEBI" id="CHEBI:30413"/>
    </cofactor>
</comment>
<dbReference type="CDD" id="cd11062">
    <property type="entry name" value="CYP58-like"/>
    <property type="match status" value="1"/>
</dbReference>
<keyword evidence="10" id="KW-1133">Transmembrane helix</keyword>
<keyword evidence="10" id="KW-0472">Membrane</keyword>
<dbReference type="GO" id="GO:0004497">
    <property type="term" value="F:monooxygenase activity"/>
    <property type="evidence" value="ECO:0007669"/>
    <property type="project" value="UniProtKB-KW"/>
</dbReference>
<evidence type="ECO:0000256" key="2">
    <source>
        <dbReference type="ARBA" id="ARBA00010617"/>
    </source>
</evidence>
<evidence type="ECO:0000256" key="9">
    <source>
        <dbReference type="RuleBase" id="RU000461"/>
    </source>
</evidence>
<dbReference type="EMBL" id="MN136193">
    <property type="protein sequence ID" value="QED55505.1"/>
    <property type="molecule type" value="Genomic_DNA"/>
</dbReference>
<keyword evidence="7 9" id="KW-0503">Monooxygenase</keyword>
<dbReference type="InterPro" id="IPR036396">
    <property type="entry name" value="Cyt_P450_sf"/>
</dbReference>
<evidence type="ECO:0000256" key="10">
    <source>
        <dbReference type="SAM" id="Phobius"/>
    </source>
</evidence>
<evidence type="ECO:0000313" key="11">
    <source>
        <dbReference type="EMBL" id="QED55505.1"/>
    </source>
</evidence>
<comment type="similarity">
    <text evidence="2 9">Belongs to the cytochrome P450 family.</text>
</comment>
<dbReference type="InterPro" id="IPR050121">
    <property type="entry name" value="Cytochrome_P450_monoxygenase"/>
</dbReference>
<evidence type="ECO:0000256" key="6">
    <source>
        <dbReference type="ARBA" id="ARBA00023004"/>
    </source>
</evidence>
<gene>
    <name evidence="11" type="primary">tri23</name>
</gene>
<dbReference type="PROSITE" id="PS00086">
    <property type="entry name" value="CYTOCHROME_P450"/>
    <property type="match status" value="1"/>
</dbReference>